<keyword evidence="1" id="KW-0472">Membrane</keyword>
<dbReference type="Gene3D" id="2.40.50.140">
    <property type="entry name" value="Nucleic acid-binding proteins"/>
    <property type="match status" value="1"/>
</dbReference>
<feature type="transmembrane region" description="Helical" evidence="1">
    <location>
        <begin position="53"/>
        <end position="70"/>
    </location>
</feature>
<dbReference type="SUPFAM" id="SSF141322">
    <property type="entry name" value="NfeD domain-like"/>
    <property type="match status" value="1"/>
</dbReference>
<evidence type="ECO:0000259" key="2">
    <source>
        <dbReference type="Pfam" id="PF01957"/>
    </source>
</evidence>
<proteinExistence type="predicted"/>
<evidence type="ECO:0000313" key="4">
    <source>
        <dbReference type="Proteomes" id="UP000054023"/>
    </source>
</evidence>
<keyword evidence="1" id="KW-1133">Transmembrane helix</keyword>
<evidence type="ECO:0000256" key="1">
    <source>
        <dbReference type="SAM" id="Phobius"/>
    </source>
</evidence>
<dbReference type="STRING" id="317018.AVL63_05505"/>
<dbReference type="OrthoDB" id="3174252at2"/>
<organism evidence="3 4">
    <name type="scientific">Nesterenkonia jeotgali</name>
    <dbReference type="NCBI Taxonomy" id="317018"/>
    <lineage>
        <taxon>Bacteria</taxon>
        <taxon>Bacillati</taxon>
        <taxon>Actinomycetota</taxon>
        <taxon>Actinomycetes</taxon>
        <taxon>Micrococcales</taxon>
        <taxon>Micrococcaceae</taxon>
        <taxon>Nesterenkonia</taxon>
    </lineage>
</organism>
<dbReference type="Pfam" id="PF01957">
    <property type="entry name" value="NfeD"/>
    <property type="match status" value="1"/>
</dbReference>
<feature type="transmembrane region" description="Helical" evidence="1">
    <location>
        <begin position="12"/>
        <end position="41"/>
    </location>
</feature>
<dbReference type="Proteomes" id="UP000054023">
    <property type="component" value="Unassembled WGS sequence"/>
</dbReference>
<dbReference type="RefSeq" id="WP_058889193.1">
    <property type="nucleotide sequence ID" value="NZ_LQBM01000004.1"/>
</dbReference>
<feature type="domain" description="NfeD-like C-terminal" evidence="2">
    <location>
        <begin position="90"/>
        <end position="144"/>
    </location>
</feature>
<dbReference type="InterPro" id="IPR012340">
    <property type="entry name" value="NA-bd_OB-fold"/>
</dbReference>
<comment type="caution">
    <text evidence="3">The sequence shown here is derived from an EMBL/GenBank/DDBJ whole genome shotgun (WGS) entry which is preliminary data.</text>
</comment>
<evidence type="ECO:0000313" key="3">
    <source>
        <dbReference type="EMBL" id="KUG57960.1"/>
    </source>
</evidence>
<accession>A0A0W8IDF6</accession>
<sequence length="171" mass="17965">MIEWFGDNLWAPWLALALGLLVLEAITLDLLFLMLAVGAGAATTVALAGGEPWLQVLVGCATALLMLGAVRPIALKHLKKGPANQLTNIDRMTGMEAHALEAITGDAGLAEVDGDTWTARTTGGLRIEPGMDAVVESVEGAIVYLRSSREINWDEPGPDISGPNTPRPEGA</sequence>
<keyword evidence="4" id="KW-1185">Reference proteome</keyword>
<dbReference type="AlphaFoldDB" id="A0A0W8IDF6"/>
<reference evidence="4" key="1">
    <citation type="submission" date="2015-12" db="EMBL/GenBank/DDBJ databases">
        <authorList>
            <person name="Nair G.R."/>
            <person name="Kaur G."/>
            <person name="Mayilraj S."/>
        </authorList>
    </citation>
    <scope>NUCLEOTIDE SEQUENCE [LARGE SCALE GENOMIC DNA]</scope>
    <source>
        <strain evidence="4">CD08_7</strain>
    </source>
</reference>
<protein>
    <recommendedName>
        <fullName evidence="2">NfeD-like C-terminal domain-containing protein</fullName>
    </recommendedName>
</protein>
<dbReference type="InterPro" id="IPR002810">
    <property type="entry name" value="NfeD-like_C"/>
</dbReference>
<dbReference type="EMBL" id="LQBM01000004">
    <property type="protein sequence ID" value="KUG57960.1"/>
    <property type="molecule type" value="Genomic_DNA"/>
</dbReference>
<name>A0A0W8IDF6_9MICC</name>
<gene>
    <name evidence="3" type="ORF">AVL63_05505</name>
</gene>
<keyword evidence="1" id="KW-0812">Transmembrane</keyword>